<dbReference type="Proteomes" id="UP000027093">
    <property type="component" value="Chromosome"/>
</dbReference>
<name>A0A060HHI6_9ARCH</name>
<dbReference type="KEGG" id="nvn:NVIE_018100"/>
<keyword evidence="1" id="KW-0472">Membrane</keyword>
<proteinExistence type="predicted"/>
<reference evidence="2 3" key="1">
    <citation type="journal article" date="2014" name="Int. J. Syst. Evol. Microbiol.">
        <title>Nitrososphaera viennensis gen. nov., sp. nov., an aerobic and mesophilic, ammonia-oxidizing archaeon from soil and a member of the archaeal phylum Thaumarchaeota.</title>
        <authorList>
            <person name="Stieglmeier M."/>
            <person name="Klingl A."/>
            <person name="Alves R.J."/>
            <person name="Rittmann S.K."/>
            <person name="Melcher M."/>
            <person name="Leisch N."/>
            <person name="Schleper C."/>
        </authorList>
    </citation>
    <scope>NUCLEOTIDE SEQUENCE [LARGE SCALE GENOMIC DNA]</scope>
    <source>
        <strain evidence="2">EN76</strain>
    </source>
</reference>
<keyword evidence="1" id="KW-1133">Transmembrane helix</keyword>
<dbReference type="AlphaFoldDB" id="A0A060HHI6"/>
<evidence type="ECO:0000313" key="2">
    <source>
        <dbReference type="EMBL" id="AIC16069.1"/>
    </source>
</evidence>
<keyword evidence="1" id="KW-0812">Transmembrane</keyword>
<dbReference type="HOGENOM" id="CLU_2949435_0_0_2"/>
<evidence type="ECO:0000256" key="1">
    <source>
        <dbReference type="SAM" id="Phobius"/>
    </source>
</evidence>
<evidence type="ECO:0000313" key="3">
    <source>
        <dbReference type="Proteomes" id="UP000027093"/>
    </source>
</evidence>
<gene>
    <name evidence="2" type="ORF">NVIE_018100</name>
</gene>
<feature type="transmembrane region" description="Helical" evidence="1">
    <location>
        <begin position="35"/>
        <end position="57"/>
    </location>
</feature>
<sequence length="59" mass="6190">MSEARDVMNAYSGGPTVTTQVIRGAVSVDLEGTSLAQMTLLLSLTPLLLITGAAYYISK</sequence>
<accession>A0A060HHI6</accession>
<protein>
    <submittedName>
        <fullName evidence="2">Uncharacterized protein</fullName>
    </submittedName>
</protein>
<dbReference type="EMBL" id="CP007536">
    <property type="protein sequence ID" value="AIC16069.1"/>
    <property type="molecule type" value="Genomic_DNA"/>
</dbReference>
<organism evidence="2 3">
    <name type="scientific">Nitrososphaera viennensis EN76</name>
    <dbReference type="NCBI Taxonomy" id="926571"/>
    <lineage>
        <taxon>Archaea</taxon>
        <taxon>Nitrososphaerota</taxon>
        <taxon>Nitrososphaeria</taxon>
        <taxon>Nitrososphaerales</taxon>
        <taxon>Nitrososphaeraceae</taxon>
        <taxon>Nitrososphaera</taxon>
    </lineage>
</organism>
<keyword evidence="3" id="KW-1185">Reference proteome</keyword>